<keyword evidence="1 5" id="KW-0963">Cytoplasm</keyword>
<protein>
    <recommendedName>
        <fullName evidence="5">Exodeoxyribonuclease 7 large subunit</fullName>
        <ecNumber evidence="5">3.1.11.6</ecNumber>
    </recommendedName>
    <alternativeName>
        <fullName evidence="5">Exodeoxyribonuclease VII large subunit</fullName>
        <shortName evidence="5">Exonuclease VII large subunit</shortName>
    </alternativeName>
</protein>
<dbReference type="AlphaFoldDB" id="A0A318GYD7"/>
<organism evidence="9 10">
    <name type="scientific">Sphaerotilus hippei</name>
    <dbReference type="NCBI Taxonomy" id="744406"/>
    <lineage>
        <taxon>Bacteria</taxon>
        <taxon>Pseudomonadati</taxon>
        <taxon>Pseudomonadota</taxon>
        <taxon>Betaproteobacteria</taxon>
        <taxon>Burkholderiales</taxon>
        <taxon>Sphaerotilaceae</taxon>
        <taxon>Sphaerotilus</taxon>
    </lineage>
</organism>
<comment type="subcellular location">
    <subcellularLocation>
        <location evidence="5 6">Cytoplasm</location>
    </subcellularLocation>
</comment>
<dbReference type="Pfam" id="PF13742">
    <property type="entry name" value="tRNA_anti_2"/>
    <property type="match status" value="1"/>
</dbReference>
<dbReference type="Proteomes" id="UP000247811">
    <property type="component" value="Unassembled WGS sequence"/>
</dbReference>
<name>A0A318GYD7_9BURK</name>
<evidence type="ECO:0000313" key="10">
    <source>
        <dbReference type="Proteomes" id="UP000247811"/>
    </source>
</evidence>
<dbReference type="CDD" id="cd04489">
    <property type="entry name" value="ExoVII_LU_OBF"/>
    <property type="match status" value="1"/>
</dbReference>
<dbReference type="EC" id="3.1.11.6" evidence="5"/>
<dbReference type="InterPro" id="IPR003753">
    <property type="entry name" value="Exonuc_VII_L"/>
</dbReference>
<dbReference type="GO" id="GO:0008855">
    <property type="term" value="F:exodeoxyribonuclease VII activity"/>
    <property type="evidence" value="ECO:0007669"/>
    <property type="project" value="UniProtKB-UniRule"/>
</dbReference>
<dbReference type="GO" id="GO:0009318">
    <property type="term" value="C:exodeoxyribonuclease VII complex"/>
    <property type="evidence" value="ECO:0007669"/>
    <property type="project" value="UniProtKB-UniRule"/>
</dbReference>
<evidence type="ECO:0000313" key="9">
    <source>
        <dbReference type="EMBL" id="PXW95032.1"/>
    </source>
</evidence>
<reference evidence="9 10" key="1">
    <citation type="submission" date="2018-05" db="EMBL/GenBank/DDBJ databases">
        <title>Genomic Encyclopedia of Type Strains, Phase IV (KMG-IV): sequencing the most valuable type-strain genomes for metagenomic binning, comparative biology and taxonomic classification.</title>
        <authorList>
            <person name="Goeker M."/>
        </authorList>
    </citation>
    <scope>NUCLEOTIDE SEQUENCE [LARGE SCALE GENOMIC DNA]</scope>
    <source>
        <strain evidence="9 10">DSM 566</strain>
    </source>
</reference>
<dbReference type="GO" id="GO:0005737">
    <property type="term" value="C:cytoplasm"/>
    <property type="evidence" value="ECO:0007669"/>
    <property type="project" value="UniProtKB-SubCell"/>
</dbReference>
<dbReference type="HAMAP" id="MF_00378">
    <property type="entry name" value="Exonuc_7_L"/>
    <property type="match status" value="1"/>
</dbReference>
<evidence type="ECO:0000256" key="1">
    <source>
        <dbReference type="ARBA" id="ARBA00022490"/>
    </source>
</evidence>
<dbReference type="InterPro" id="IPR020579">
    <property type="entry name" value="Exonuc_VII_lsu_C"/>
</dbReference>
<dbReference type="Pfam" id="PF02601">
    <property type="entry name" value="Exonuc_VII_L"/>
    <property type="match status" value="1"/>
</dbReference>
<evidence type="ECO:0000259" key="8">
    <source>
        <dbReference type="Pfam" id="PF13742"/>
    </source>
</evidence>
<keyword evidence="3 5" id="KW-0378">Hydrolase</keyword>
<dbReference type="InterPro" id="IPR025824">
    <property type="entry name" value="OB-fold_nuc-bd_dom"/>
</dbReference>
<comment type="similarity">
    <text evidence="5 6">Belongs to the XseA family.</text>
</comment>
<evidence type="ECO:0000259" key="7">
    <source>
        <dbReference type="Pfam" id="PF02601"/>
    </source>
</evidence>
<feature type="domain" description="Exonuclease VII large subunit C-terminal" evidence="7">
    <location>
        <begin position="129"/>
        <end position="417"/>
    </location>
</feature>
<evidence type="ECO:0000256" key="5">
    <source>
        <dbReference type="HAMAP-Rule" id="MF_00378"/>
    </source>
</evidence>
<feature type="domain" description="OB-fold nucleic acid binding" evidence="8">
    <location>
        <begin position="13"/>
        <end position="105"/>
    </location>
</feature>
<dbReference type="GO" id="GO:0006308">
    <property type="term" value="P:DNA catabolic process"/>
    <property type="evidence" value="ECO:0007669"/>
    <property type="project" value="UniProtKB-UniRule"/>
</dbReference>
<evidence type="ECO:0000256" key="3">
    <source>
        <dbReference type="ARBA" id="ARBA00022801"/>
    </source>
</evidence>
<dbReference type="PANTHER" id="PTHR30008:SF0">
    <property type="entry name" value="EXODEOXYRIBONUCLEASE 7 LARGE SUBUNIT"/>
    <property type="match status" value="1"/>
</dbReference>
<dbReference type="NCBIfam" id="TIGR00237">
    <property type="entry name" value="xseA"/>
    <property type="match status" value="1"/>
</dbReference>
<dbReference type="GO" id="GO:0003676">
    <property type="term" value="F:nucleic acid binding"/>
    <property type="evidence" value="ECO:0007669"/>
    <property type="project" value="InterPro"/>
</dbReference>
<dbReference type="RefSeq" id="WP_110401267.1">
    <property type="nucleotide sequence ID" value="NZ_QJJS01000011.1"/>
</dbReference>
<dbReference type="EMBL" id="QJJS01000011">
    <property type="protein sequence ID" value="PXW95032.1"/>
    <property type="molecule type" value="Genomic_DNA"/>
</dbReference>
<evidence type="ECO:0000256" key="4">
    <source>
        <dbReference type="ARBA" id="ARBA00022839"/>
    </source>
</evidence>
<keyword evidence="2 5" id="KW-0540">Nuclease</keyword>
<keyword evidence="10" id="KW-1185">Reference proteome</keyword>
<comment type="catalytic activity">
    <reaction evidence="5 6">
        <text>Exonucleolytic cleavage in either 5'- to 3'- or 3'- to 5'-direction to yield nucleoside 5'-phosphates.</text>
        <dbReference type="EC" id="3.1.11.6"/>
    </reaction>
</comment>
<sequence length="432" mass="46298">MTATGAGPMVWGVAALVQAIGDTLQSRFAAVAVRGELSGVTRAASGHLYFTLKAPDGSASMRCAMFRRAAGLLDFRPQDGQEVELRARVALYEPRGELQLVVEGMRRAGAGALMEQFLRLKAQLEAEGLFEAARKRALPAHARRIGVITSLAAAALRDVASTLARRSPQVEVIVLPSPVQGAEAPAALVRALAQAARADLDVLIVCRGGGSLEDLWAFNDERVVRAIAACPVPVVCGVGHETDFTLADFAADLRAPTPTAAAELAAPERRACLLRLQQLAQGLQRAVQRRQDREDQRLDQLALRLARPGQVLRGHGQRLALLEQRLQAALPRRLQHEAGTLERLQQRLQAGVAGQRRQQAQALALLGLRLAALDPARVLQRGYAHLTDEQGRSLVSVGQARVRQTLTVGLADGTLQVKVSARQPLAPPPAEA</sequence>
<keyword evidence="4 5" id="KW-0269">Exonuclease</keyword>
<comment type="caution">
    <text evidence="9">The sequence shown here is derived from an EMBL/GenBank/DDBJ whole genome shotgun (WGS) entry which is preliminary data.</text>
</comment>
<proteinExistence type="inferred from homology"/>
<evidence type="ECO:0000256" key="2">
    <source>
        <dbReference type="ARBA" id="ARBA00022722"/>
    </source>
</evidence>
<dbReference type="PANTHER" id="PTHR30008">
    <property type="entry name" value="EXODEOXYRIBONUCLEASE 7 LARGE SUBUNIT"/>
    <property type="match status" value="1"/>
</dbReference>
<comment type="subunit">
    <text evidence="5">Heterooligomer composed of large and small subunits.</text>
</comment>
<accession>A0A318GYD7</accession>
<dbReference type="OrthoDB" id="9802795at2"/>
<evidence type="ECO:0000256" key="6">
    <source>
        <dbReference type="RuleBase" id="RU004355"/>
    </source>
</evidence>
<gene>
    <name evidence="5" type="primary">xseA</name>
    <name evidence="9" type="ORF">C7444_111116</name>
</gene>
<comment type="function">
    <text evidence="5">Bidirectionally degrades single-stranded DNA into large acid-insoluble oligonucleotides, which are then degraded further into small acid-soluble oligonucleotides.</text>
</comment>